<dbReference type="KEGG" id="hgi:ABY42_08950"/>
<dbReference type="PANTHER" id="PTHR43434">
    <property type="entry name" value="PHOSPHOGLYCOLATE PHOSPHATASE"/>
    <property type="match status" value="1"/>
</dbReference>
<dbReference type="SFLD" id="SFLDG01129">
    <property type="entry name" value="C1.5:_HAD__Beta-PGM__Phosphata"/>
    <property type="match status" value="1"/>
</dbReference>
<comment type="similarity">
    <text evidence="1">Belongs to the HAD-like hydrolase superfamily.</text>
</comment>
<dbReference type="EMBL" id="CP011947">
    <property type="protein sequence ID" value="AKU07864.1"/>
    <property type="molecule type" value="Genomic_DNA"/>
</dbReference>
<evidence type="ECO:0000313" key="2">
    <source>
        <dbReference type="EMBL" id="AKU07864.1"/>
    </source>
</evidence>
<dbReference type="InterPro" id="IPR041492">
    <property type="entry name" value="HAD_2"/>
</dbReference>
<dbReference type="InterPro" id="IPR036412">
    <property type="entry name" value="HAD-like_sf"/>
</dbReference>
<dbReference type="InterPro" id="IPR006439">
    <property type="entry name" value="HAD-SF_hydro_IA"/>
</dbReference>
<protein>
    <submittedName>
        <fullName evidence="2 3">Hydrolase</fullName>
    </submittedName>
</protein>
<dbReference type="PANTHER" id="PTHR43434:SF1">
    <property type="entry name" value="PHOSPHOGLYCOLATE PHOSPHATASE"/>
    <property type="match status" value="1"/>
</dbReference>
<dbReference type="RefSeq" id="WP_004976428.1">
    <property type="nucleotide sequence ID" value="NZ_CP011947.1"/>
</dbReference>
<dbReference type="Proteomes" id="UP000663064">
    <property type="component" value="Chromosome"/>
</dbReference>
<sequence length="215" mass="23829">MCYDAVIFDNDGVLTKPTLLEVQREAVRRAFAEFDVEPTTETVDGVINGGLTRLRRICAVHDVPVDDFWSHHESHAAATQRACLENGTKPLYDDVVALDDIDHPLAVVSNNQHATIEHILDVFDIDDRFEVAYGRDPTVEGARVKKPDPHYIERAMGELGVDSALYVGDSNVDVVAADRAGIDSAFIRRPHRDGYQLAAEPTYELDSLDELLAVC</sequence>
<name>A0A0K1ITV2_HALGI</name>
<dbReference type="SUPFAM" id="SSF56784">
    <property type="entry name" value="HAD-like"/>
    <property type="match status" value="1"/>
</dbReference>
<evidence type="ECO:0000313" key="4">
    <source>
        <dbReference type="Proteomes" id="UP000066124"/>
    </source>
</evidence>
<dbReference type="Pfam" id="PF13419">
    <property type="entry name" value="HAD_2"/>
    <property type="match status" value="1"/>
</dbReference>
<dbReference type="PATRIC" id="fig|35746.4.peg.1899"/>
<keyword evidence="2" id="KW-0378">Hydrolase</keyword>
<reference evidence="4" key="1">
    <citation type="journal article" date="2015" name="J. Biotechnol.">
        <title>Complete genome sequence of Haloferax gibbonsii strain ARA6, a potential producer of polyhydroxyalkanoates and halocins isolated from Araruama, Rio de Janeiro, Brasil.</title>
        <authorList>
            <person name="Pinto L.H."/>
            <person name="D'Alincourt Carvalho-Assef A.P."/>
            <person name="Vieira R.P."/>
            <person name="Clementino M.M."/>
            <person name="Albano R.M."/>
        </authorList>
    </citation>
    <scope>NUCLEOTIDE SEQUENCE [LARGE SCALE GENOMIC DNA]</scope>
    <source>
        <strain evidence="4">ARA6</strain>
    </source>
</reference>
<reference evidence="3" key="3">
    <citation type="journal article" date="2021" name="Front. Microbiol.">
        <title>Cellular and Genomic Properties of Haloferax gibbonsii LR2-5, the Host of Euryarchaeal Virus HFTV1.</title>
        <authorList>
            <person name="Tittes C."/>
            <person name="Schwarzer S."/>
            <person name="Pfeiffer F."/>
            <person name="Dyall-Smith M."/>
            <person name="Rodriguez-Franco M."/>
            <person name="Oksanen H.M."/>
            <person name="Quax T.E.F."/>
        </authorList>
    </citation>
    <scope>NUCLEOTIDE SEQUENCE</scope>
    <source>
        <strain evidence="3">LR2-5</strain>
    </source>
</reference>
<dbReference type="SFLD" id="SFLDS00003">
    <property type="entry name" value="Haloacid_Dehalogenase"/>
    <property type="match status" value="1"/>
</dbReference>
<accession>A0A0K1ITV2</accession>
<dbReference type="GO" id="GO:0008967">
    <property type="term" value="F:phosphoglycolate phosphatase activity"/>
    <property type="evidence" value="ECO:0007669"/>
    <property type="project" value="TreeGrafter"/>
</dbReference>
<dbReference type="NCBIfam" id="TIGR01549">
    <property type="entry name" value="HAD-SF-IA-v1"/>
    <property type="match status" value="1"/>
</dbReference>
<dbReference type="Proteomes" id="UP000066124">
    <property type="component" value="Chromosome"/>
</dbReference>
<evidence type="ECO:0000256" key="1">
    <source>
        <dbReference type="ARBA" id="ARBA00007958"/>
    </source>
</evidence>
<dbReference type="Gene3D" id="1.10.150.240">
    <property type="entry name" value="Putative phosphatase, domain 2"/>
    <property type="match status" value="1"/>
</dbReference>
<dbReference type="Gene3D" id="3.40.50.1000">
    <property type="entry name" value="HAD superfamily/HAD-like"/>
    <property type="match status" value="1"/>
</dbReference>
<dbReference type="GO" id="GO:0006281">
    <property type="term" value="P:DNA repair"/>
    <property type="evidence" value="ECO:0007669"/>
    <property type="project" value="TreeGrafter"/>
</dbReference>
<reference evidence="2" key="2">
    <citation type="submission" date="2015-06" db="EMBL/GenBank/DDBJ databases">
        <authorList>
            <person name="Hoefler B.C."/>
            <person name="Straight P.D."/>
        </authorList>
    </citation>
    <scope>NUCLEOTIDE SEQUENCE [LARGE SCALE GENOMIC DNA]</scope>
    <source>
        <strain evidence="2">ARA6</strain>
    </source>
</reference>
<gene>
    <name evidence="2" type="ORF">ABY42_08950</name>
    <name evidence="3" type="ORF">HfgLR_14645</name>
</gene>
<proteinExistence type="inferred from homology"/>
<dbReference type="GeneID" id="59460581"/>
<dbReference type="InterPro" id="IPR023214">
    <property type="entry name" value="HAD_sf"/>
</dbReference>
<evidence type="ECO:0000313" key="3">
    <source>
        <dbReference type="EMBL" id="QOS13057.1"/>
    </source>
</evidence>
<dbReference type="AlphaFoldDB" id="A0A0K1ITV2"/>
<dbReference type="EMBL" id="CP063205">
    <property type="protein sequence ID" value="QOS13057.1"/>
    <property type="molecule type" value="Genomic_DNA"/>
</dbReference>
<dbReference type="InterPro" id="IPR023198">
    <property type="entry name" value="PGP-like_dom2"/>
</dbReference>
<dbReference type="InterPro" id="IPR050155">
    <property type="entry name" value="HAD-like_hydrolase_sf"/>
</dbReference>
<organism evidence="2 4">
    <name type="scientific">Haloferax gibbonsii</name>
    <dbReference type="NCBI Taxonomy" id="35746"/>
    <lineage>
        <taxon>Archaea</taxon>
        <taxon>Methanobacteriati</taxon>
        <taxon>Methanobacteriota</taxon>
        <taxon>Stenosarchaea group</taxon>
        <taxon>Halobacteria</taxon>
        <taxon>Halobacteriales</taxon>
        <taxon>Haloferacaceae</taxon>
        <taxon>Haloferax</taxon>
    </lineage>
</organism>